<evidence type="ECO:0000256" key="2">
    <source>
        <dbReference type="SAM" id="SignalP"/>
    </source>
</evidence>
<dbReference type="AlphaFoldDB" id="J5TBY7"/>
<dbReference type="Proteomes" id="UP000002748">
    <property type="component" value="Unassembled WGS sequence"/>
</dbReference>
<dbReference type="GeneID" id="25984060"/>
<feature type="signal peptide" evidence="2">
    <location>
        <begin position="1"/>
        <end position="21"/>
    </location>
</feature>
<accession>J5TBY7</accession>
<dbReference type="PANTHER" id="PTHR48174:SF5">
    <property type="entry name" value="VACUOLAR PROTEIN SORTING-ASSOCIATED PROTEIN 62"/>
    <property type="match status" value="1"/>
</dbReference>
<dbReference type="HOGENOM" id="CLU_554339_0_0_1"/>
<dbReference type="VEuPathDB" id="FungiDB:A1Q1_00546"/>
<dbReference type="EMBL" id="ALBS01000125">
    <property type="protein sequence ID" value="EJT50191.1"/>
    <property type="molecule type" value="Genomic_DNA"/>
</dbReference>
<evidence type="ECO:0000256" key="1">
    <source>
        <dbReference type="SAM" id="MobiDB-lite"/>
    </source>
</evidence>
<dbReference type="PANTHER" id="PTHR48174">
    <property type="entry name" value="DUF946 FAMILY PROTEIN"/>
    <property type="match status" value="1"/>
</dbReference>
<feature type="region of interest" description="Disordered" evidence="1">
    <location>
        <begin position="29"/>
        <end position="59"/>
    </location>
</feature>
<sequence>MLVLGHGQALHILLLATYVSAFWPFSSSQASFTPTSRNDSRTADPRLQRAPSTSPPEKKKEMAQLLDKFAPIFKLASTERFYPSSVKWMLDRYDYIEYLNHTKFDPLPGTLSPGGLGSLEYMESPKRMHLSTEHPANAQPIFNTEPSYFMYGPAGQEGALEMGPDGRGRVHDEVYGFWVDQGHGVVEVGYLGWLGNRELSQLVAADIRRDGLGTPATAHHQRISRLGRLHGGAFSAGTYRWEDVEKIDGRPVAYIAHGSHGVWPNAGKHVYAQLLNLWQLVDVCDDRGALWDTKGHVVPIEFWNGPEYGHRIEHTGDQSWLEFEGKWGNVGDGCWYEPFIGICQLIAGPPGPNREFGIPPSCILAPPADAGSTFKFYLSNWVVWQAQDLNVTHVLLEQVCTRPSMGASARDPYSVAPLEVHDRLPFDPEDRFYEATAARCEGGRSAAKGYRLALYRGEERVSTSPVRVICVYDEGQGAYIDSPGVDVMDWDDWRWKLVIDK</sequence>
<dbReference type="RefSeq" id="XP_014181336.1">
    <property type="nucleotide sequence ID" value="XM_014325861.1"/>
</dbReference>
<organism evidence="3 4">
    <name type="scientific">Trichosporon asahii var. asahii (strain ATCC 90039 / CBS 2479 / JCM 2466 / KCTC 7840 / NBRC 103889/ NCYC 2677 / UAMH 7654)</name>
    <name type="common">Yeast</name>
    <dbReference type="NCBI Taxonomy" id="1186058"/>
    <lineage>
        <taxon>Eukaryota</taxon>
        <taxon>Fungi</taxon>
        <taxon>Dikarya</taxon>
        <taxon>Basidiomycota</taxon>
        <taxon>Agaricomycotina</taxon>
        <taxon>Tremellomycetes</taxon>
        <taxon>Trichosporonales</taxon>
        <taxon>Trichosporonaceae</taxon>
        <taxon>Trichosporon</taxon>
    </lineage>
</organism>
<feature type="chain" id="PRO_5003785607" evidence="2">
    <location>
        <begin position="22"/>
        <end position="501"/>
    </location>
</feature>
<comment type="caution">
    <text evidence="3">The sequence shown here is derived from an EMBL/GenBank/DDBJ whole genome shotgun (WGS) entry which is preliminary data.</text>
</comment>
<evidence type="ECO:0000313" key="3">
    <source>
        <dbReference type="EMBL" id="EJT50191.1"/>
    </source>
</evidence>
<keyword evidence="2" id="KW-0732">Signal</keyword>
<name>J5TBY7_TRIAS</name>
<protein>
    <submittedName>
        <fullName evidence="3">Protein-vacuolar targeting-related protein</fullName>
    </submittedName>
</protein>
<evidence type="ECO:0000313" key="4">
    <source>
        <dbReference type="Proteomes" id="UP000002748"/>
    </source>
</evidence>
<dbReference type="OrthoDB" id="188042at2759"/>
<dbReference type="KEGG" id="tasa:A1Q1_00546"/>
<gene>
    <name evidence="3" type="ORF">A1Q1_00546</name>
</gene>
<feature type="compositionally biased region" description="Basic and acidic residues" evidence="1">
    <location>
        <begin position="38"/>
        <end position="47"/>
    </location>
</feature>
<proteinExistence type="predicted"/>
<reference evidence="3 4" key="1">
    <citation type="journal article" date="2012" name="Eukaryot. Cell">
        <title>Draft genome sequence of CBS 2479, the standard type strain of Trichosporon asahii.</title>
        <authorList>
            <person name="Yang R.Y."/>
            <person name="Li H.T."/>
            <person name="Zhu H."/>
            <person name="Zhou G.P."/>
            <person name="Wang M."/>
            <person name="Wang L."/>
        </authorList>
    </citation>
    <scope>NUCLEOTIDE SEQUENCE [LARGE SCALE GENOMIC DNA]</scope>
    <source>
        <strain evidence="4">ATCC 90039 / CBS 2479 / JCM 2466 / KCTC 7840 / NCYC 2677 / UAMH 7654</strain>
    </source>
</reference>